<dbReference type="InterPro" id="IPR002018">
    <property type="entry name" value="CarbesteraseB"/>
</dbReference>
<evidence type="ECO:0000256" key="1">
    <source>
        <dbReference type="ARBA" id="ARBA00005964"/>
    </source>
</evidence>
<sequence>MRTSSSSSPRKRKHLSPLDPIERRLPPLDNSLGLSFLLRDARVDDVFQRCLWPSGVADADREARSPGRSNVGCSTSGGEGECRSPSRDGSVETRYESRSKKCLATMVVFLGLLCGHWCSGGAEALAGSQKYSTRTIRTRYGTLRGVEDRSSTFVEAYYGVPYATPPVGSLRYMPPVTPTPWRGIKLADTMPPACPQKPPEPDSSQPRSKRAHLERLAPLLANQSEDCLYLNLYVPKPPHGESLLFGFS</sequence>
<evidence type="ECO:0000313" key="6">
    <source>
        <dbReference type="EMBL" id="KAK9306367.1"/>
    </source>
</evidence>
<organism evidence="6 7">
    <name type="scientific">Tetragonisca angustula</name>
    <dbReference type="NCBI Taxonomy" id="166442"/>
    <lineage>
        <taxon>Eukaryota</taxon>
        <taxon>Metazoa</taxon>
        <taxon>Ecdysozoa</taxon>
        <taxon>Arthropoda</taxon>
        <taxon>Hexapoda</taxon>
        <taxon>Insecta</taxon>
        <taxon>Pterygota</taxon>
        <taxon>Neoptera</taxon>
        <taxon>Endopterygota</taxon>
        <taxon>Hymenoptera</taxon>
        <taxon>Apocrita</taxon>
        <taxon>Aculeata</taxon>
        <taxon>Apoidea</taxon>
        <taxon>Anthophila</taxon>
        <taxon>Apidae</taxon>
        <taxon>Tetragonisca</taxon>
    </lineage>
</organism>
<dbReference type="InterPro" id="IPR051093">
    <property type="entry name" value="Neuroligin/BSAL"/>
</dbReference>
<feature type="compositionally biased region" description="Polar residues" evidence="4">
    <location>
        <begin position="67"/>
        <end position="76"/>
    </location>
</feature>
<evidence type="ECO:0000313" key="7">
    <source>
        <dbReference type="Proteomes" id="UP001432146"/>
    </source>
</evidence>
<keyword evidence="2" id="KW-0732">Signal</keyword>
<dbReference type="EMBL" id="JAWNGG020000041">
    <property type="protein sequence ID" value="KAK9306367.1"/>
    <property type="molecule type" value="Genomic_DNA"/>
</dbReference>
<evidence type="ECO:0000256" key="2">
    <source>
        <dbReference type="ARBA" id="ARBA00022729"/>
    </source>
</evidence>
<dbReference type="Pfam" id="PF00135">
    <property type="entry name" value="COesterase"/>
    <property type="match status" value="1"/>
</dbReference>
<evidence type="ECO:0000259" key="5">
    <source>
        <dbReference type="Pfam" id="PF00135"/>
    </source>
</evidence>
<protein>
    <recommendedName>
        <fullName evidence="5">Carboxylesterase type B domain-containing protein</fullName>
    </recommendedName>
</protein>
<dbReference type="PROSITE" id="PS00941">
    <property type="entry name" value="CARBOXYLESTERASE_B_2"/>
    <property type="match status" value="1"/>
</dbReference>
<feature type="region of interest" description="Disordered" evidence="4">
    <location>
        <begin position="188"/>
        <end position="210"/>
    </location>
</feature>
<accession>A0AAW1A8I2</accession>
<evidence type="ECO:0000256" key="3">
    <source>
        <dbReference type="ARBA" id="ARBA00023180"/>
    </source>
</evidence>
<dbReference type="PANTHER" id="PTHR43903">
    <property type="entry name" value="NEUROLIGIN"/>
    <property type="match status" value="1"/>
</dbReference>
<feature type="domain" description="Carboxylesterase type B" evidence="5">
    <location>
        <begin position="133"/>
        <end position="237"/>
    </location>
</feature>
<dbReference type="Proteomes" id="UP001432146">
    <property type="component" value="Unassembled WGS sequence"/>
</dbReference>
<dbReference type="SUPFAM" id="SSF53474">
    <property type="entry name" value="alpha/beta-Hydrolases"/>
    <property type="match status" value="1"/>
</dbReference>
<feature type="compositionally biased region" description="Basic and acidic residues" evidence="4">
    <location>
        <begin position="80"/>
        <end position="94"/>
    </location>
</feature>
<dbReference type="InterPro" id="IPR019819">
    <property type="entry name" value="Carboxylesterase_B_CS"/>
</dbReference>
<dbReference type="Gene3D" id="3.40.50.1820">
    <property type="entry name" value="alpha/beta hydrolase"/>
    <property type="match status" value="1"/>
</dbReference>
<comment type="similarity">
    <text evidence="1">Belongs to the type-B carboxylesterase/lipase family.</text>
</comment>
<dbReference type="InterPro" id="IPR029058">
    <property type="entry name" value="AB_hydrolase_fold"/>
</dbReference>
<keyword evidence="3" id="KW-0325">Glycoprotein</keyword>
<proteinExistence type="inferred from homology"/>
<reference evidence="6 7" key="1">
    <citation type="submission" date="2024-05" db="EMBL/GenBank/DDBJ databases">
        <title>The nuclear and mitochondrial genome assemblies of Tetragonisca angustula (Apidae: Meliponini), a tiny yet remarkable pollinator in the Neotropics.</title>
        <authorList>
            <person name="Ferrari R."/>
            <person name="Ricardo P.C."/>
            <person name="Dias F.C."/>
            <person name="Araujo N.S."/>
            <person name="Soares D.O."/>
            <person name="Zhou Q.-S."/>
            <person name="Zhu C.-D."/>
            <person name="Coutinho L."/>
            <person name="Airas M.C."/>
            <person name="Batista T.M."/>
        </authorList>
    </citation>
    <scope>NUCLEOTIDE SEQUENCE [LARGE SCALE GENOMIC DNA]</scope>
    <source>
        <strain evidence="6">ASF017062</strain>
        <tissue evidence="6">Abdomen</tissue>
    </source>
</reference>
<name>A0AAW1A8I2_9HYME</name>
<dbReference type="AlphaFoldDB" id="A0AAW1A8I2"/>
<keyword evidence="7" id="KW-1185">Reference proteome</keyword>
<feature type="region of interest" description="Disordered" evidence="4">
    <location>
        <begin position="59"/>
        <end position="94"/>
    </location>
</feature>
<comment type="caution">
    <text evidence="6">The sequence shown here is derived from an EMBL/GenBank/DDBJ whole genome shotgun (WGS) entry which is preliminary data.</text>
</comment>
<feature type="region of interest" description="Disordered" evidence="4">
    <location>
        <begin position="1"/>
        <end position="22"/>
    </location>
</feature>
<gene>
    <name evidence="6" type="ORF">QLX08_002889</name>
</gene>
<evidence type="ECO:0000256" key="4">
    <source>
        <dbReference type="SAM" id="MobiDB-lite"/>
    </source>
</evidence>